<comment type="caution">
    <text evidence="7">The sequence shown here is derived from an EMBL/GenBank/DDBJ whole genome shotgun (WGS) entry which is preliminary data.</text>
</comment>
<dbReference type="PANTHER" id="PTHR23407:SF1">
    <property type="entry name" value="5-FORMYLTETRAHYDROFOLATE CYCLO-LIGASE"/>
    <property type="match status" value="1"/>
</dbReference>
<dbReference type="InterPro" id="IPR024185">
    <property type="entry name" value="FTHF_cligase-like_sf"/>
</dbReference>
<evidence type="ECO:0000256" key="5">
    <source>
        <dbReference type="RuleBase" id="RU361279"/>
    </source>
</evidence>
<keyword evidence="8" id="KW-1185">Reference proteome</keyword>
<dbReference type="GO" id="GO:0005524">
    <property type="term" value="F:ATP binding"/>
    <property type="evidence" value="ECO:0007669"/>
    <property type="project" value="UniProtKB-KW"/>
</dbReference>
<feature type="binding site" evidence="4">
    <location>
        <position position="59"/>
    </location>
    <ligand>
        <name>substrate</name>
    </ligand>
</feature>
<dbReference type="EMBL" id="JACHHZ010000003">
    <property type="protein sequence ID" value="MBB6094328.1"/>
    <property type="molecule type" value="Genomic_DNA"/>
</dbReference>
<organism evidence="7 8">
    <name type="scientific">Povalibacter uvarum</name>
    <dbReference type="NCBI Taxonomy" id="732238"/>
    <lineage>
        <taxon>Bacteria</taxon>
        <taxon>Pseudomonadati</taxon>
        <taxon>Pseudomonadota</taxon>
        <taxon>Gammaproteobacteria</taxon>
        <taxon>Steroidobacterales</taxon>
        <taxon>Steroidobacteraceae</taxon>
        <taxon>Povalibacter</taxon>
    </lineage>
</organism>
<reference evidence="7 8" key="1">
    <citation type="submission" date="2020-08" db="EMBL/GenBank/DDBJ databases">
        <title>Genomic Encyclopedia of Type Strains, Phase IV (KMG-IV): sequencing the most valuable type-strain genomes for metagenomic binning, comparative biology and taxonomic classification.</title>
        <authorList>
            <person name="Goeker M."/>
        </authorList>
    </citation>
    <scope>NUCLEOTIDE SEQUENCE [LARGE SCALE GENOMIC DNA]</scope>
    <source>
        <strain evidence="7 8">DSM 26723</strain>
    </source>
</reference>
<comment type="cofactor">
    <cofactor evidence="5">
        <name>Mg(2+)</name>
        <dbReference type="ChEBI" id="CHEBI:18420"/>
    </cofactor>
</comment>
<dbReference type="InterPro" id="IPR037171">
    <property type="entry name" value="NagB/RpiA_transferase-like"/>
</dbReference>
<feature type="compositionally biased region" description="Basic and acidic residues" evidence="6">
    <location>
        <begin position="1"/>
        <end position="12"/>
    </location>
</feature>
<dbReference type="Gene3D" id="3.40.50.10420">
    <property type="entry name" value="NagB/RpiA/CoA transferase-like"/>
    <property type="match status" value="1"/>
</dbReference>
<keyword evidence="3 4" id="KW-0067">ATP-binding</keyword>
<dbReference type="GO" id="GO:0035999">
    <property type="term" value="P:tetrahydrofolate interconversion"/>
    <property type="evidence" value="ECO:0007669"/>
    <property type="project" value="TreeGrafter"/>
</dbReference>
<dbReference type="RefSeq" id="WP_221304223.1">
    <property type="nucleotide sequence ID" value="NZ_JACHHZ010000003.1"/>
</dbReference>
<keyword evidence="2 4" id="KW-0547">Nucleotide-binding</keyword>
<dbReference type="PIRSF" id="PIRSF006806">
    <property type="entry name" value="FTHF_cligase"/>
    <property type="match status" value="1"/>
</dbReference>
<evidence type="ECO:0000256" key="1">
    <source>
        <dbReference type="ARBA" id="ARBA00010638"/>
    </source>
</evidence>
<dbReference type="PANTHER" id="PTHR23407">
    <property type="entry name" value="ATPASE INHIBITOR/5-FORMYLTETRAHYDROFOLATE CYCLO-LIGASE"/>
    <property type="match status" value="1"/>
</dbReference>
<comment type="catalytic activity">
    <reaction evidence="5">
        <text>(6S)-5-formyl-5,6,7,8-tetrahydrofolate + ATP = (6R)-5,10-methenyltetrahydrofolate + ADP + phosphate</text>
        <dbReference type="Rhea" id="RHEA:10488"/>
        <dbReference type="ChEBI" id="CHEBI:30616"/>
        <dbReference type="ChEBI" id="CHEBI:43474"/>
        <dbReference type="ChEBI" id="CHEBI:57455"/>
        <dbReference type="ChEBI" id="CHEBI:57457"/>
        <dbReference type="ChEBI" id="CHEBI:456216"/>
        <dbReference type="EC" id="6.3.3.2"/>
    </reaction>
</comment>
<dbReference type="NCBIfam" id="TIGR02727">
    <property type="entry name" value="MTHFS_bact"/>
    <property type="match status" value="1"/>
</dbReference>
<protein>
    <recommendedName>
        <fullName evidence="5">5-formyltetrahydrofolate cyclo-ligase</fullName>
        <ecNumber evidence="5">6.3.3.2</ecNumber>
    </recommendedName>
</protein>
<keyword evidence="5" id="KW-0460">Magnesium</keyword>
<feature type="binding site" evidence="4">
    <location>
        <begin position="138"/>
        <end position="146"/>
    </location>
    <ligand>
        <name>ATP</name>
        <dbReference type="ChEBI" id="CHEBI:30616"/>
    </ligand>
</feature>
<dbReference type="SUPFAM" id="SSF100950">
    <property type="entry name" value="NagB/RpiA/CoA transferase-like"/>
    <property type="match status" value="1"/>
</dbReference>
<dbReference type="GO" id="GO:0009396">
    <property type="term" value="P:folic acid-containing compound biosynthetic process"/>
    <property type="evidence" value="ECO:0007669"/>
    <property type="project" value="TreeGrafter"/>
</dbReference>
<evidence type="ECO:0000256" key="3">
    <source>
        <dbReference type="ARBA" id="ARBA00022840"/>
    </source>
</evidence>
<proteinExistence type="inferred from homology"/>
<name>A0A841HQE4_9GAMM</name>
<evidence type="ECO:0000256" key="4">
    <source>
        <dbReference type="PIRSR" id="PIRSR006806-1"/>
    </source>
</evidence>
<dbReference type="Proteomes" id="UP000588068">
    <property type="component" value="Unassembled WGS sequence"/>
</dbReference>
<evidence type="ECO:0000256" key="2">
    <source>
        <dbReference type="ARBA" id="ARBA00022741"/>
    </source>
</evidence>
<keyword evidence="5" id="KW-0479">Metal-binding</keyword>
<evidence type="ECO:0000313" key="8">
    <source>
        <dbReference type="Proteomes" id="UP000588068"/>
    </source>
</evidence>
<accession>A0A841HQE4</accession>
<feature type="binding site" evidence="4">
    <location>
        <position position="54"/>
    </location>
    <ligand>
        <name>substrate</name>
    </ligand>
</feature>
<dbReference type="Pfam" id="PF01812">
    <property type="entry name" value="5-FTHF_cyc-lig"/>
    <property type="match status" value="1"/>
</dbReference>
<dbReference type="InterPro" id="IPR002698">
    <property type="entry name" value="FTHF_cligase"/>
</dbReference>
<keyword evidence="7" id="KW-0436">Ligase</keyword>
<dbReference type="EC" id="6.3.3.2" evidence="5"/>
<comment type="similarity">
    <text evidence="1 5">Belongs to the 5-formyltetrahydrofolate cyclo-ligase family.</text>
</comment>
<dbReference type="AlphaFoldDB" id="A0A841HQE4"/>
<gene>
    <name evidence="7" type="ORF">HNQ60_003209</name>
</gene>
<dbReference type="GO" id="GO:0046872">
    <property type="term" value="F:metal ion binding"/>
    <property type="evidence" value="ECO:0007669"/>
    <property type="project" value="UniProtKB-KW"/>
</dbReference>
<evidence type="ECO:0000313" key="7">
    <source>
        <dbReference type="EMBL" id="MBB6094328.1"/>
    </source>
</evidence>
<evidence type="ECO:0000256" key="6">
    <source>
        <dbReference type="SAM" id="MobiDB-lite"/>
    </source>
</evidence>
<sequence>MTTSIPERERLRREMRRRRSDLSQRERMAAAHAIAQSLYRLRVLRRGAHVAAYIAHRGEVDLGPTLARARSQRCNVYLPSVTRADAGLMRFVRFDDRRALRRNRFGILEPHRDAMSTPVRRLDVILLPLVAVDARGWRLGSGAGFYDRSLAHLRYGRRWRRPRLIGVAYEFQRVAQLEPQPWDVPLDAVVTERGFYPTARLRP</sequence>
<feature type="region of interest" description="Disordered" evidence="6">
    <location>
        <begin position="1"/>
        <end position="22"/>
    </location>
</feature>
<dbReference type="GO" id="GO:0030272">
    <property type="term" value="F:5-formyltetrahydrofolate cyclo-ligase activity"/>
    <property type="evidence" value="ECO:0007669"/>
    <property type="project" value="UniProtKB-EC"/>
</dbReference>